<gene>
    <name evidence="1" type="ORF">EXN75_13015</name>
</gene>
<keyword evidence="2" id="KW-1185">Reference proteome</keyword>
<organism evidence="1 2">
    <name type="scientific">Segatella hominis</name>
    <dbReference type="NCBI Taxonomy" id="2518605"/>
    <lineage>
        <taxon>Bacteria</taxon>
        <taxon>Pseudomonadati</taxon>
        <taxon>Bacteroidota</taxon>
        <taxon>Bacteroidia</taxon>
        <taxon>Bacteroidales</taxon>
        <taxon>Prevotellaceae</taxon>
        <taxon>Segatella</taxon>
    </lineage>
</organism>
<dbReference type="OrthoDB" id="1071904at2"/>
<evidence type="ECO:0000313" key="2">
    <source>
        <dbReference type="Proteomes" id="UP000297872"/>
    </source>
</evidence>
<sequence>MQQNNGCNHVQLGGVAFYDGSKCFLFTPDQQGVRDQVPGFRSQGVAQQLSDGTFDFIAKAKPRSQSKLIKKLAHGRVSKTKDNAVQLTLKVYSDEGVNIGKALITEAREAANAVVELQLKQ</sequence>
<protein>
    <submittedName>
        <fullName evidence="1">Uncharacterized protein</fullName>
    </submittedName>
</protein>
<dbReference type="Proteomes" id="UP000297872">
    <property type="component" value="Unassembled WGS sequence"/>
</dbReference>
<dbReference type="AlphaFoldDB" id="A0A4Y8V945"/>
<evidence type="ECO:0000313" key="1">
    <source>
        <dbReference type="EMBL" id="TFH77231.1"/>
    </source>
</evidence>
<dbReference type="EMBL" id="SGVY01000042">
    <property type="protein sequence ID" value="TFH77231.1"/>
    <property type="molecule type" value="Genomic_DNA"/>
</dbReference>
<comment type="caution">
    <text evidence="1">The sequence shown here is derived from an EMBL/GenBank/DDBJ whole genome shotgun (WGS) entry which is preliminary data.</text>
</comment>
<proteinExistence type="predicted"/>
<accession>A0A4Y8V945</accession>
<name>A0A4Y8V945_9BACT</name>
<reference evidence="1 2" key="1">
    <citation type="submission" date="2019-02" db="EMBL/GenBank/DDBJ databases">
        <title>Draft Genome Sequence of the Prevotella sp. BCRC 81118, Isolated from Human Feces.</title>
        <authorList>
            <person name="Huang C.-H."/>
        </authorList>
    </citation>
    <scope>NUCLEOTIDE SEQUENCE [LARGE SCALE GENOMIC DNA]</scope>
    <source>
        <strain evidence="1 2">BCRC 81118</strain>
    </source>
</reference>